<comment type="caution">
    <text evidence="1">The sequence shown here is derived from an EMBL/GenBank/DDBJ whole genome shotgun (WGS) entry which is preliminary data.</text>
</comment>
<evidence type="ECO:0000313" key="1">
    <source>
        <dbReference type="EMBL" id="CAG8784493.1"/>
    </source>
</evidence>
<proteinExistence type="predicted"/>
<organism evidence="1 2">
    <name type="scientific">Dentiscutata erythropus</name>
    <dbReference type="NCBI Taxonomy" id="1348616"/>
    <lineage>
        <taxon>Eukaryota</taxon>
        <taxon>Fungi</taxon>
        <taxon>Fungi incertae sedis</taxon>
        <taxon>Mucoromycota</taxon>
        <taxon>Glomeromycotina</taxon>
        <taxon>Glomeromycetes</taxon>
        <taxon>Diversisporales</taxon>
        <taxon>Gigasporaceae</taxon>
        <taxon>Dentiscutata</taxon>
    </lineage>
</organism>
<feature type="non-terminal residue" evidence="1">
    <location>
        <position position="1"/>
    </location>
</feature>
<accession>A0A9N9JIM9</accession>
<name>A0A9N9JIM9_9GLOM</name>
<dbReference type="AlphaFoldDB" id="A0A9N9JIM9"/>
<reference evidence="1" key="1">
    <citation type="submission" date="2021-06" db="EMBL/GenBank/DDBJ databases">
        <authorList>
            <person name="Kallberg Y."/>
            <person name="Tangrot J."/>
            <person name="Rosling A."/>
        </authorList>
    </citation>
    <scope>NUCLEOTIDE SEQUENCE</scope>
    <source>
        <strain evidence="1">MA453B</strain>
    </source>
</reference>
<dbReference type="OrthoDB" id="10585110at2759"/>
<keyword evidence="2" id="KW-1185">Reference proteome</keyword>
<dbReference type="EMBL" id="CAJVPY010023125">
    <property type="protein sequence ID" value="CAG8784493.1"/>
    <property type="molecule type" value="Genomic_DNA"/>
</dbReference>
<feature type="non-terminal residue" evidence="1">
    <location>
        <position position="58"/>
    </location>
</feature>
<gene>
    <name evidence="1" type="ORF">DERYTH_LOCUS20113</name>
</gene>
<protein>
    <submittedName>
        <fullName evidence="1">9947_t:CDS:1</fullName>
    </submittedName>
</protein>
<dbReference type="Proteomes" id="UP000789405">
    <property type="component" value="Unassembled WGS sequence"/>
</dbReference>
<sequence length="58" mass="6773">TKALAIYLFYMQLVKLYDTLVKTLNKKCQIISGQNKKIDELTEIIFGTNVWNAGYTWK</sequence>
<evidence type="ECO:0000313" key="2">
    <source>
        <dbReference type="Proteomes" id="UP000789405"/>
    </source>
</evidence>